<dbReference type="EMBL" id="JAYMYS010000005">
    <property type="protein sequence ID" value="KAK7391164.1"/>
    <property type="molecule type" value="Genomic_DNA"/>
</dbReference>
<organism evidence="2 3">
    <name type="scientific">Psophocarpus tetragonolobus</name>
    <name type="common">Winged bean</name>
    <name type="synonym">Dolichos tetragonolobus</name>
    <dbReference type="NCBI Taxonomy" id="3891"/>
    <lineage>
        <taxon>Eukaryota</taxon>
        <taxon>Viridiplantae</taxon>
        <taxon>Streptophyta</taxon>
        <taxon>Embryophyta</taxon>
        <taxon>Tracheophyta</taxon>
        <taxon>Spermatophyta</taxon>
        <taxon>Magnoliopsida</taxon>
        <taxon>eudicotyledons</taxon>
        <taxon>Gunneridae</taxon>
        <taxon>Pentapetalae</taxon>
        <taxon>rosids</taxon>
        <taxon>fabids</taxon>
        <taxon>Fabales</taxon>
        <taxon>Fabaceae</taxon>
        <taxon>Papilionoideae</taxon>
        <taxon>50 kb inversion clade</taxon>
        <taxon>NPAAA clade</taxon>
        <taxon>indigoferoid/millettioid clade</taxon>
        <taxon>Phaseoleae</taxon>
        <taxon>Psophocarpus</taxon>
    </lineage>
</organism>
<dbReference type="AlphaFoldDB" id="A0AAN9XGA5"/>
<gene>
    <name evidence="2" type="ORF">VNO78_19575</name>
</gene>
<keyword evidence="3" id="KW-1185">Reference proteome</keyword>
<dbReference type="Proteomes" id="UP001386955">
    <property type="component" value="Unassembled WGS sequence"/>
</dbReference>
<keyword evidence="1" id="KW-1133">Transmembrane helix</keyword>
<reference evidence="2 3" key="1">
    <citation type="submission" date="2024-01" db="EMBL/GenBank/DDBJ databases">
        <title>The genomes of 5 underutilized Papilionoideae crops provide insights into root nodulation and disease resistanc.</title>
        <authorList>
            <person name="Jiang F."/>
        </authorList>
    </citation>
    <scope>NUCLEOTIDE SEQUENCE [LARGE SCALE GENOMIC DNA]</scope>
    <source>
        <strain evidence="2">DUOXIRENSHENG_FW03</strain>
        <tissue evidence="2">Leaves</tissue>
    </source>
</reference>
<name>A0AAN9XGA5_PSOTE</name>
<evidence type="ECO:0000313" key="2">
    <source>
        <dbReference type="EMBL" id="KAK7391164.1"/>
    </source>
</evidence>
<evidence type="ECO:0000313" key="3">
    <source>
        <dbReference type="Proteomes" id="UP001386955"/>
    </source>
</evidence>
<sequence>MWLYITLFKQDPALSLFIILASCYVYLIFVPSNHAQSFCSVLNLLWAVDCFVVIVLARHSENDRVSSQSQFRLLFQMLQLGRRVPIFYLGLR</sequence>
<accession>A0AAN9XGA5</accession>
<protein>
    <submittedName>
        <fullName evidence="2">Uncharacterized protein</fullName>
    </submittedName>
</protein>
<keyword evidence="1" id="KW-0472">Membrane</keyword>
<feature type="transmembrane region" description="Helical" evidence="1">
    <location>
        <begin position="35"/>
        <end position="57"/>
    </location>
</feature>
<proteinExistence type="predicted"/>
<comment type="caution">
    <text evidence="2">The sequence shown here is derived from an EMBL/GenBank/DDBJ whole genome shotgun (WGS) entry which is preliminary data.</text>
</comment>
<keyword evidence="1" id="KW-0812">Transmembrane</keyword>
<feature type="transmembrane region" description="Helical" evidence="1">
    <location>
        <begin position="12"/>
        <end position="29"/>
    </location>
</feature>
<evidence type="ECO:0000256" key="1">
    <source>
        <dbReference type="SAM" id="Phobius"/>
    </source>
</evidence>